<evidence type="ECO:0000313" key="3">
    <source>
        <dbReference type="Proteomes" id="UP001162156"/>
    </source>
</evidence>
<dbReference type="PANTHER" id="PTHR47055:SF3">
    <property type="entry name" value="PHORBOL-ESTER_DAG-TYPE DOMAIN-CONTAINING PROTEIN"/>
    <property type="match status" value="1"/>
</dbReference>
<dbReference type="Proteomes" id="UP001162156">
    <property type="component" value="Unassembled WGS sequence"/>
</dbReference>
<dbReference type="InterPro" id="IPR052638">
    <property type="entry name" value="PiggyBac_TE-derived"/>
</dbReference>
<keyword evidence="3" id="KW-1185">Reference proteome</keyword>
<comment type="caution">
    <text evidence="2">The sequence shown here is derived from an EMBL/GenBank/DDBJ whole genome shotgun (WGS) entry which is preliminary data.</text>
</comment>
<accession>A0AAV8YL03</accession>
<name>A0AAV8YL03_9CUCU</name>
<dbReference type="PANTHER" id="PTHR47055">
    <property type="entry name" value="DDE_TNP_1_7 DOMAIN-CONTAINING PROTEIN"/>
    <property type="match status" value="1"/>
</dbReference>
<sequence length="132" mass="15816">MNDKVIGLLVEQSNKYALFCNPPNPNISKEEMKCAIRIFINTGYNELPGRDFYWDSKMDMKNSMVSDSMRRDKFRQIIKYLHCADNLQPNLQDKMWKSWPLMDFLKSNFIENWISQQDLDYDESIIKYFGKH</sequence>
<dbReference type="InterPro" id="IPR029526">
    <property type="entry name" value="PGBD"/>
</dbReference>
<evidence type="ECO:0000259" key="1">
    <source>
        <dbReference type="Pfam" id="PF13843"/>
    </source>
</evidence>
<dbReference type="Pfam" id="PF13843">
    <property type="entry name" value="DDE_Tnp_1_7"/>
    <property type="match status" value="1"/>
</dbReference>
<evidence type="ECO:0000313" key="2">
    <source>
        <dbReference type="EMBL" id="KAJ8951378.1"/>
    </source>
</evidence>
<protein>
    <recommendedName>
        <fullName evidence="1">PiggyBac transposable element-derived protein domain-containing protein</fullName>
    </recommendedName>
</protein>
<feature type="domain" description="PiggyBac transposable element-derived protein" evidence="1">
    <location>
        <begin position="3"/>
        <end position="132"/>
    </location>
</feature>
<dbReference type="EMBL" id="JANEYF010002112">
    <property type="protein sequence ID" value="KAJ8951378.1"/>
    <property type="molecule type" value="Genomic_DNA"/>
</dbReference>
<dbReference type="GO" id="GO:0043565">
    <property type="term" value="F:sequence-specific DNA binding"/>
    <property type="evidence" value="ECO:0007669"/>
    <property type="project" value="TreeGrafter"/>
</dbReference>
<organism evidence="2 3">
    <name type="scientific">Rhamnusium bicolor</name>
    <dbReference type="NCBI Taxonomy" id="1586634"/>
    <lineage>
        <taxon>Eukaryota</taxon>
        <taxon>Metazoa</taxon>
        <taxon>Ecdysozoa</taxon>
        <taxon>Arthropoda</taxon>
        <taxon>Hexapoda</taxon>
        <taxon>Insecta</taxon>
        <taxon>Pterygota</taxon>
        <taxon>Neoptera</taxon>
        <taxon>Endopterygota</taxon>
        <taxon>Coleoptera</taxon>
        <taxon>Polyphaga</taxon>
        <taxon>Cucujiformia</taxon>
        <taxon>Chrysomeloidea</taxon>
        <taxon>Cerambycidae</taxon>
        <taxon>Lepturinae</taxon>
        <taxon>Rhagiini</taxon>
        <taxon>Rhamnusium</taxon>
    </lineage>
</organism>
<dbReference type="AlphaFoldDB" id="A0AAV8YL03"/>
<reference evidence="2" key="1">
    <citation type="journal article" date="2023" name="Insect Mol. Biol.">
        <title>Genome sequencing provides insights into the evolution of gene families encoding plant cell wall-degrading enzymes in longhorned beetles.</title>
        <authorList>
            <person name="Shin N.R."/>
            <person name="Okamura Y."/>
            <person name="Kirsch R."/>
            <person name="Pauchet Y."/>
        </authorList>
    </citation>
    <scope>NUCLEOTIDE SEQUENCE</scope>
    <source>
        <strain evidence="2">RBIC_L_NR</strain>
    </source>
</reference>
<proteinExistence type="predicted"/>
<gene>
    <name evidence="2" type="ORF">NQ314_007690</name>
</gene>